<comment type="function">
    <text evidence="1">May be involved in podosome and invadosome formation.</text>
</comment>
<evidence type="ECO:0000256" key="11">
    <source>
        <dbReference type="SAM" id="Coils"/>
    </source>
</evidence>
<keyword evidence="8" id="KW-0965">Cell junction</keyword>
<keyword evidence="6" id="KW-0963">Cytoplasm</keyword>
<feature type="compositionally biased region" description="Polar residues" evidence="12">
    <location>
        <begin position="370"/>
        <end position="381"/>
    </location>
</feature>
<evidence type="ECO:0000256" key="7">
    <source>
        <dbReference type="ARBA" id="ARBA00022737"/>
    </source>
</evidence>
<feature type="region of interest" description="Disordered" evidence="12">
    <location>
        <begin position="729"/>
        <end position="748"/>
    </location>
</feature>
<dbReference type="PANTHER" id="PTHR14338">
    <property type="entry name" value="ACTIN FILAMENT-ASSOCIATED PROTEIN 1 FAMILY MEMBER"/>
    <property type="match status" value="1"/>
</dbReference>
<keyword evidence="7" id="KW-0677">Repeat</keyword>
<feature type="compositionally biased region" description="Basic and acidic residues" evidence="12">
    <location>
        <begin position="788"/>
        <end position="798"/>
    </location>
</feature>
<feature type="region of interest" description="Disordered" evidence="12">
    <location>
        <begin position="205"/>
        <end position="231"/>
    </location>
</feature>
<evidence type="ECO:0000256" key="10">
    <source>
        <dbReference type="ARBA" id="ARBA00023273"/>
    </source>
</evidence>
<dbReference type="SUPFAM" id="SSF50729">
    <property type="entry name" value="PH domain-like"/>
    <property type="match status" value="2"/>
</dbReference>
<evidence type="ECO:0000256" key="5">
    <source>
        <dbReference type="ARBA" id="ARBA00016930"/>
    </source>
</evidence>
<dbReference type="GO" id="GO:0017124">
    <property type="term" value="F:SH3 domain binding"/>
    <property type="evidence" value="ECO:0007669"/>
    <property type="project" value="TreeGrafter"/>
</dbReference>
<feature type="compositionally biased region" description="Basic and acidic residues" evidence="12">
    <location>
        <begin position="218"/>
        <end position="229"/>
    </location>
</feature>
<evidence type="ECO:0000256" key="4">
    <source>
        <dbReference type="ARBA" id="ARBA00004496"/>
    </source>
</evidence>
<dbReference type="GO" id="GO:0002102">
    <property type="term" value="C:podosome"/>
    <property type="evidence" value="ECO:0007669"/>
    <property type="project" value="UniProtKB-SubCell"/>
</dbReference>
<feature type="region of interest" description="Disordered" evidence="12">
    <location>
        <begin position="778"/>
        <end position="798"/>
    </location>
</feature>
<evidence type="ECO:0000256" key="12">
    <source>
        <dbReference type="SAM" id="MobiDB-lite"/>
    </source>
</evidence>
<dbReference type="FunFam" id="2.30.29.30:FF:000020">
    <property type="entry name" value="Actin filament-associated protein 1-like 2 isoform 1"/>
    <property type="match status" value="1"/>
</dbReference>
<dbReference type="PaxDb" id="8022-A0A060XT38"/>
<dbReference type="CDD" id="cd13307">
    <property type="entry name" value="PH2_AFAP"/>
    <property type="match status" value="1"/>
</dbReference>
<keyword evidence="10" id="KW-0966">Cell projection</keyword>
<dbReference type="CDD" id="cd13306">
    <property type="entry name" value="PH1_AFAP"/>
    <property type="match status" value="1"/>
</dbReference>
<reference evidence="14" key="2">
    <citation type="submission" date="2014-03" db="EMBL/GenBank/DDBJ databases">
        <authorList>
            <person name="Genoscope - CEA"/>
        </authorList>
    </citation>
    <scope>NUCLEOTIDE SEQUENCE</scope>
</reference>
<feature type="compositionally biased region" description="Basic and acidic residues" evidence="12">
    <location>
        <begin position="80"/>
        <end position="92"/>
    </location>
</feature>
<dbReference type="PANTHER" id="PTHR14338:SF1">
    <property type="entry name" value="ACTIN FILAMENT-ASSOCIATED PROTEIN 1-LIKE 1"/>
    <property type="match status" value="1"/>
</dbReference>
<organism evidence="14 15">
    <name type="scientific">Oncorhynchus mykiss</name>
    <name type="common">Rainbow trout</name>
    <name type="synonym">Salmo gairdneri</name>
    <dbReference type="NCBI Taxonomy" id="8022"/>
    <lineage>
        <taxon>Eukaryota</taxon>
        <taxon>Metazoa</taxon>
        <taxon>Chordata</taxon>
        <taxon>Craniata</taxon>
        <taxon>Vertebrata</taxon>
        <taxon>Euteleostomi</taxon>
        <taxon>Actinopterygii</taxon>
        <taxon>Neopterygii</taxon>
        <taxon>Teleostei</taxon>
        <taxon>Protacanthopterygii</taxon>
        <taxon>Salmoniformes</taxon>
        <taxon>Salmonidae</taxon>
        <taxon>Salmoninae</taxon>
        <taxon>Oncorhynchus</taxon>
    </lineage>
</organism>
<keyword evidence="9 11" id="KW-0175">Coiled coil</keyword>
<accession>A0A060XT38</accession>
<name>A0A060XT38_ONCMY</name>
<feature type="region of interest" description="Disordered" evidence="12">
    <location>
        <begin position="80"/>
        <end position="124"/>
    </location>
</feature>
<evidence type="ECO:0000256" key="2">
    <source>
        <dbReference type="ARBA" id="ARBA00004188"/>
    </source>
</evidence>
<feature type="domain" description="PH" evidence="13">
    <location>
        <begin position="239"/>
        <end position="335"/>
    </location>
</feature>
<evidence type="ECO:0000313" key="15">
    <source>
        <dbReference type="Proteomes" id="UP000193380"/>
    </source>
</evidence>
<evidence type="ECO:0000259" key="13">
    <source>
        <dbReference type="PROSITE" id="PS50003"/>
    </source>
</evidence>
<evidence type="ECO:0000256" key="3">
    <source>
        <dbReference type="ARBA" id="ARBA00004264"/>
    </source>
</evidence>
<gene>
    <name evidence="14" type="ORF">GSONMT00045165001</name>
</gene>
<dbReference type="InterPro" id="IPR011993">
    <property type="entry name" value="PH-like_dom_sf"/>
</dbReference>
<proteinExistence type="predicted"/>
<reference evidence="14" key="1">
    <citation type="journal article" date="2014" name="Nat. Commun.">
        <title>The rainbow trout genome provides novel insights into evolution after whole-genome duplication in vertebrates.</title>
        <authorList>
            <person name="Berthelot C."/>
            <person name="Brunet F."/>
            <person name="Chalopin D."/>
            <person name="Juanchich A."/>
            <person name="Bernard M."/>
            <person name="Noel B."/>
            <person name="Bento P."/>
            <person name="Da Silva C."/>
            <person name="Labadie K."/>
            <person name="Alberti A."/>
            <person name="Aury J.M."/>
            <person name="Louis A."/>
            <person name="Dehais P."/>
            <person name="Bardou P."/>
            <person name="Montfort J."/>
            <person name="Klopp C."/>
            <person name="Cabau C."/>
            <person name="Gaspin C."/>
            <person name="Thorgaard G.H."/>
            <person name="Boussaha M."/>
            <person name="Quillet E."/>
            <person name="Guyomard R."/>
            <person name="Galiana D."/>
            <person name="Bobe J."/>
            <person name="Volff J.N."/>
            <person name="Genet C."/>
            <person name="Wincker P."/>
            <person name="Jaillon O."/>
            <person name="Roest Crollius H."/>
            <person name="Guiguen Y."/>
        </authorList>
    </citation>
    <scope>NUCLEOTIDE SEQUENCE [LARGE SCALE GENOMIC DNA]</scope>
</reference>
<feature type="region of interest" description="Disordered" evidence="12">
    <location>
        <begin position="586"/>
        <end position="606"/>
    </location>
</feature>
<dbReference type="Gene3D" id="2.30.29.30">
    <property type="entry name" value="Pleckstrin-homology domain (PH domain)/Phosphotyrosine-binding domain (PTB)"/>
    <property type="match status" value="2"/>
</dbReference>
<evidence type="ECO:0000256" key="1">
    <source>
        <dbReference type="ARBA" id="ARBA00002089"/>
    </source>
</evidence>
<dbReference type="GO" id="GO:0042995">
    <property type="term" value="C:cell projection"/>
    <property type="evidence" value="ECO:0007669"/>
    <property type="project" value="UniProtKB-SubCell"/>
</dbReference>
<dbReference type="Proteomes" id="UP000193380">
    <property type="component" value="Unassembled WGS sequence"/>
</dbReference>
<protein>
    <recommendedName>
        <fullName evidence="5">Actin filament-associated protein 1-like 1</fullName>
    </recommendedName>
</protein>
<feature type="compositionally biased region" description="Pro residues" evidence="12">
    <location>
        <begin position="102"/>
        <end position="114"/>
    </location>
</feature>
<dbReference type="EMBL" id="FR906051">
    <property type="protein sequence ID" value="CDQ82813.1"/>
    <property type="molecule type" value="Genomic_DNA"/>
</dbReference>
<evidence type="ECO:0000256" key="9">
    <source>
        <dbReference type="ARBA" id="ARBA00023054"/>
    </source>
</evidence>
<dbReference type="InterPro" id="IPR001849">
    <property type="entry name" value="PH_domain"/>
</dbReference>
<sequence>MEYLVSELNVLLKLLDHESVSTATAEKMSVIRSLLGQLQPSVNGSDFVYMNTSLYGNGTSFVESLFEELDCDLHELRASPEELKDQVEEKTSKIPPSKSPTDTPPPLPTTPPPEDYYEEAVPLDPGTVPQYITNIATCSDPLNSIEDAYYEDADNNYPTTRINGPRKNSYECVCVLYLHIRRERGGTFLSINLCFSPDADSDALSSSYESYDEEDEEAKGQDRTRRWQSEENSVGPMKDCRICAFLLRKKRFGQWTKQLTVVRDNRLQCYKSIKDSSPHIELPLNLCNVIYIPKEARRKKHKLRFSLPGGEALVLAVQSKEQAERWLKVIREVVSQASSNDGLEGSSSPMIQRKKDLDKLLGADKHTSDSDSVATGDNLPSGQLRDNCDQGKGKRGAFTELTGSMSRAAGRKINRIISFSKKKPALPGDTLTSSYRDDNPRCGYLNVLVNQCWRERWCCVKGGTLYLHKERGDLRTHVSAVVLHGAEVVPGLGPKHPFAFRILQGGNEVAALEASCSEEMGRWLGVLLAESGCATTPEALHYDYVDVDTITNITDAARHSFLWATSSSGASTDTRTYDEVPYEGVLQPEEPVPRPGAQVKRHSSFSSSREIEKADSIVTIKRHGSNVNQYVSGKYGKTRAEEDARRYLKEKEQMEKEREVIKNALLILRNDRKEVKEQLKDVTGKQQKQLEKRLAQLEESCRGKEGERVDLELRLNEVKENLKKSLAGGVLGPLTESKPPTSKPPRKVRISKVDNTYTEASMPVNCAAEMRKCPPSICSSSKGNVMQKAKEWESKKGT</sequence>
<feature type="domain" description="PH" evidence="13">
    <location>
        <begin position="438"/>
        <end position="532"/>
    </location>
</feature>
<dbReference type="GO" id="GO:0005829">
    <property type="term" value="C:cytosol"/>
    <property type="evidence" value="ECO:0007669"/>
    <property type="project" value="TreeGrafter"/>
</dbReference>
<dbReference type="InterPro" id="IPR030113">
    <property type="entry name" value="AFAP"/>
</dbReference>
<dbReference type="AlphaFoldDB" id="A0A060XT38"/>
<dbReference type="PROSITE" id="PS50003">
    <property type="entry name" value="PH_DOMAIN"/>
    <property type="match status" value="2"/>
</dbReference>
<feature type="coiled-coil region" evidence="11">
    <location>
        <begin position="637"/>
        <end position="721"/>
    </location>
</feature>
<dbReference type="STRING" id="8022.A0A060XT38"/>
<evidence type="ECO:0000256" key="8">
    <source>
        <dbReference type="ARBA" id="ARBA00022949"/>
    </source>
</evidence>
<dbReference type="Pfam" id="PF00169">
    <property type="entry name" value="PH"/>
    <property type="match status" value="2"/>
</dbReference>
<evidence type="ECO:0000313" key="14">
    <source>
        <dbReference type="EMBL" id="CDQ82813.1"/>
    </source>
</evidence>
<evidence type="ECO:0000256" key="6">
    <source>
        <dbReference type="ARBA" id="ARBA00022490"/>
    </source>
</evidence>
<dbReference type="SMART" id="SM00233">
    <property type="entry name" value="PH"/>
    <property type="match status" value="2"/>
</dbReference>
<feature type="region of interest" description="Disordered" evidence="12">
    <location>
        <begin position="363"/>
        <end position="395"/>
    </location>
</feature>
<comment type="subcellular location">
    <subcellularLocation>
        <location evidence="3">Cell projection</location>
        <location evidence="3">Invadopodium</location>
    </subcellularLocation>
    <subcellularLocation>
        <location evidence="2">Cell projection</location>
        <location evidence="2">Podosome</location>
    </subcellularLocation>
    <subcellularLocation>
        <location evidence="4">Cytoplasm</location>
    </subcellularLocation>
</comment>